<feature type="region of interest" description="Disordered" evidence="1">
    <location>
        <begin position="171"/>
        <end position="216"/>
    </location>
</feature>
<evidence type="ECO:0000313" key="4">
    <source>
        <dbReference type="RefSeq" id="XP_048318866.2"/>
    </source>
</evidence>
<dbReference type="RefSeq" id="XP_048318866.2">
    <property type="nucleotide sequence ID" value="XM_048462909.2"/>
</dbReference>
<dbReference type="GeneID" id="125418693"/>
<dbReference type="PANTHER" id="PTHR47592:SF27">
    <property type="entry name" value="OS08G0421700 PROTEIN"/>
    <property type="match status" value="1"/>
</dbReference>
<dbReference type="Proteomes" id="UP001652623">
    <property type="component" value="Chromosome 12"/>
</dbReference>
<protein>
    <submittedName>
        <fullName evidence="4">Uncharacterized protein LOC125418693</fullName>
    </submittedName>
</protein>
<feature type="chain" id="PRO_5046770069" evidence="2">
    <location>
        <begin position="18"/>
        <end position="216"/>
    </location>
</feature>
<dbReference type="Pfam" id="PF14223">
    <property type="entry name" value="Retrotran_gag_2"/>
    <property type="match status" value="1"/>
</dbReference>
<reference evidence="4" key="1">
    <citation type="submission" date="2025-08" db="UniProtKB">
        <authorList>
            <consortium name="RefSeq"/>
        </authorList>
    </citation>
    <scope>IDENTIFICATION</scope>
    <source>
        <tissue evidence="4">Seedling</tissue>
    </source>
</reference>
<gene>
    <name evidence="4" type="primary">LOC125418693</name>
</gene>
<sequence length="216" mass="25125">MLFYLTTLGLVRFLTKDAPPSDEESDKENLMAVDVWKNSNYLCWNYVLNGLCDTLYRVFYVTKSAKELWKTLDWKYKTENAGSEKFVVGRFLDYVMVDTKPLMSQVHELQVLIQELLAEWMFLNEAFQVAAMIEKLPPSWGDLRNYLKNKRKKMDMEALFGELRIENDNRRSDRRSMKARVNANVVEHKSSSKNKKKLGKSSKLGSKGGISKQAKF</sequence>
<proteinExistence type="predicted"/>
<name>A0ABM3I1U9_ZIZJJ</name>
<evidence type="ECO:0000256" key="1">
    <source>
        <dbReference type="SAM" id="MobiDB-lite"/>
    </source>
</evidence>
<evidence type="ECO:0000313" key="3">
    <source>
        <dbReference type="Proteomes" id="UP001652623"/>
    </source>
</evidence>
<evidence type="ECO:0000256" key="2">
    <source>
        <dbReference type="SAM" id="SignalP"/>
    </source>
</evidence>
<accession>A0ABM3I1U9</accession>
<keyword evidence="3" id="KW-1185">Reference proteome</keyword>
<feature type="signal peptide" evidence="2">
    <location>
        <begin position="1"/>
        <end position="17"/>
    </location>
</feature>
<dbReference type="PANTHER" id="PTHR47592">
    <property type="entry name" value="PBF68 PROTEIN"/>
    <property type="match status" value="1"/>
</dbReference>
<feature type="compositionally biased region" description="Basic residues" evidence="1">
    <location>
        <begin position="191"/>
        <end position="200"/>
    </location>
</feature>
<organism evidence="3 4">
    <name type="scientific">Ziziphus jujuba</name>
    <name type="common">Chinese jujube</name>
    <name type="synonym">Ziziphus sativa</name>
    <dbReference type="NCBI Taxonomy" id="326968"/>
    <lineage>
        <taxon>Eukaryota</taxon>
        <taxon>Viridiplantae</taxon>
        <taxon>Streptophyta</taxon>
        <taxon>Embryophyta</taxon>
        <taxon>Tracheophyta</taxon>
        <taxon>Spermatophyta</taxon>
        <taxon>Magnoliopsida</taxon>
        <taxon>eudicotyledons</taxon>
        <taxon>Gunneridae</taxon>
        <taxon>Pentapetalae</taxon>
        <taxon>rosids</taxon>
        <taxon>fabids</taxon>
        <taxon>Rosales</taxon>
        <taxon>Rhamnaceae</taxon>
        <taxon>Paliureae</taxon>
        <taxon>Ziziphus</taxon>
    </lineage>
</organism>
<feature type="compositionally biased region" description="Low complexity" evidence="1">
    <location>
        <begin position="201"/>
        <end position="216"/>
    </location>
</feature>
<keyword evidence="2" id="KW-0732">Signal</keyword>